<dbReference type="SUPFAM" id="SSF56801">
    <property type="entry name" value="Acetyl-CoA synthetase-like"/>
    <property type="match status" value="1"/>
</dbReference>
<proteinExistence type="predicted"/>
<dbReference type="Proteomes" id="UP000002499">
    <property type="component" value="Unassembled WGS sequence"/>
</dbReference>
<dbReference type="InterPro" id="IPR042099">
    <property type="entry name" value="ANL_N_sf"/>
</dbReference>
<feature type="domain" description="AMP-dependent synthetase/ligase" evidence="1">
    <location>
        <begin position="36"/>
        <end position="387"/>
    </location>
</feature>
<dbReference type="Pfam" id="PF13193">
    <property type="entry name" value="AMP-binding_C"/>
    <property type="match status" value="1"/>
</dbReference>
<dbReference type="PROSITE" id="PS00455">
    <property type="entry name" value="AMP_BINDING"/>
    <property type="match status" value="1"/>
</dbReference>
<dbReference type="GO" id="GO:0016405">
    <property type="term" value="F:CoA-ligase activity"/>
    <property type="evidence" value="ECO:0007669"/>
    <property type="project" value="TreeGrafter"/>
</dbReference>
<dbReference type="HOGENOM" id="CLU_000022_59_2_1"/>
<keyword evidence="4" id="KW-1185">Reference proteome</keyword>
<evidence type="ECO:0000313" key="3">
    <source>
        <dbReference type="EMBL" id="EFY85516.1"/>
    </source>
</evidence>
<name>E9EF15_METAQ</name>
<dbReference type="EMBL" id="GL698575">
    <property type="protein sequence ID" value="EFY85516.1"/>
    <property type="molecule type" value="Genomic_DNA"/>
</dbReference>
<dbReference type="Gene3D" id="3.30.300.30">
    <property type="match status" value="1"/>
</dbReference>
<evidence type="ECO:0000259" key="1">
    <source>
        <dbReference type="Pfam" id="PF00501"/>
    </source>
</evidence>
<dbReference type="InterPro" id="IPR045851">
    <property type="entry name" value="AMP-bd_C_sf"/>
</dbReference>
<organism evidence="4">
    <name type="scientific">Metarhizium acridum (strain CQMa 102)</name>
    <dbReference type="NCBI Taxonomy" id="655827"/>
    <lineage>
        <taxon>Eukaryota</taxon>
        <taxon>Fungi</taxon>
        <taxon>Dikarya</taxon>
        <taxon>Ascomycota</taxon>
        <taxon>Pezizomycotina</taxon>
        <taxon>Sordariomycetes</taxon>
        <taxon>Hypocreomycetidae</taxon>
        <taxon>Hypocreales</taxon>
        <taxon>Clavicipitaceae</taxon>
        <taxon>Metarhizium</taxon>
    </lineage>
</organism>
<dbReference type="InterPro" id="IPR000873">
    <property type="entry name" value="AMP-dep_synth/lig_dom"/>
</dbReference>
<dbReference type="OMA" id="HFIATME"/>
<dbReference type="InParanoid" id="E9EF15"/>
<dbReference type="eggNOG" id="KOG1176">
    <property type="taxonomic scope" value="Eukaryota"/>
</dbReference>
<gene>
    <name evidence="3" type="ORF">MAC_08463</name>
</gene>
<evidence type="ECO:0000259" key="2">
    <source>
        <dbReference type="Pfam" id="PF13193"/>
    </source>
</evidence>
<dbReference type="PANTHER" id="PTHR24096">
    <property type="entry name" value="LONG-CHAIN-FATTY-ACID--COA LIGASE"/>
    <property type="match status" value="1"/>
</dbReference>
<dbReference type="PANTHER" id="PTHR24096:SF422">
    <property type="entry name" value="BCDNA.GH02901"/>
    <property type="match status" value="1"/>
</dbReference>
<evidence type="ECO:0000313" key="4">
    <source>
        <dbReference type="Proteomes" id="UP000002499"/>
    </source>
</evidence>
<dbReference type="Pfam" id="PF00501">
    <property type="entry name" value="AMP-binding"/>
    <property type="match status" value="1"/>
</dbReference>
<feature type="domain" description="AMP-binding enzyme C-terminal" evidence="2">
    <location>
        <begin position="441"/>
        <end position="519"/>
    </location>
</feature>
<dbReference type="OrthoDB" id="10253869at2759"/>
<protein>
    <submittedName>
        <fullName evidence="3">AMP-binding enzyme domain protein</fullName>
    </submittedName>
</protein>
<accession>E9EF15</accession>
<reference evidence="3 4" key="1">
    <citation type="journal article" date="2011" name="PLoS Genet.">
        <title>Genome sequencing and comparative transcriptomics of the model entomopathogenic fungi Metarhizium anisopliae and M. acridum.</title>
        <authorList>
            <person name="Gao Q."/>
            <person name="Jin K."/>
            <person name="Ying S.H."/>
            <person name="Zhang Y."/>
            <person name="Xiao G."/>
            <person name="Shang Y."/>
            <person name="Duan Z."/>
            <person name="Hu X."/>
            <person name="Xie X.Q."/>
            <person name="Zhou G."/>
            <person name="Peng G."/>
            <person name="Luo Z."/>
            <person name="Huang W."/>
            <person name="Wang B."/>
            <person name="Fang W."/>
            <person name="Wang S."/>
            <person name="Zhong Y."/>
            <person name="Ma L.J."/>
            <person name="St Leger R.J."/>
            <person name="Zhao G.P."/>
            <person name="Pei Y."/>
            <person name="Feng M.G."/>
            <person name="Xia Y."/>
            <person name="Wang C."/>
        </authorList>
    </citation>
    <scope>NUCLEOTIDE SEQUENCE [LARGE SCALE GENOMIC DNA]</scope>
    <source>
        <strain evidence="3 4">CQMa 102</strain>
    </source>
</reference>
<sequence>MLFDSTLDVPPLPSSDVFNYVFHYGRRPYPWSRVVYRVDGTDETLTLAQLEEKSRRFARAIKKKYGVQPNDVIQYPIAFFGALAAGATVALIPHQKDLSAEDVAGRLSQSKSKLLITDGALLHIAETASGLVGGVPIITLDNADNETANLQDLLSQALPSESTFELKSHKEAEEHDAFINRTSGSTGNMKSVLVSHSHYIATLEATWRTVPVSTDPERDVWLTSSSLGFLINAKLFMSLNILLGIPVVIMPEPLDEESISVIQRHQITFILVFPPLVAKLAKSNLNPKEVESIKWLLSAGATIPENLRQALATRFPKVDLTLEWGTSETMLIAIQTSDPVTRKAGSSGILVNGIQARVISTETGKELGASERGELLVRNSLARFRGYKDNDEANREFDQDGFFHTGDYGYIDEERNVYIIDRLKELLRVGDGYGSRISASELENAVFEHPAVSTAVVVGIWDENTATQHPTAFVVPLKNYQDRVGRALAEDIEAFISTKLTGLRRLSGGVYFIDSYPTTGFKINRRALKALPRDEVSRVVGQSFHVFQPALHPQEHAHHGLLTTV</sequence>
<dbReference type="Gene3D" id="3.40.50.12780">
    <property type="entry name" value="N-terminal domain of ligase-like"/>
    <property type="match status" value="1"/>
</dbReference>
<dbReference type="InterPro" id="IPR020845">
    <property type="entry name" value="AMP-binding_CS"/>
</dbReference>
<dbReference type="AlphaFoldDB" id="E9EF15"/>
<dbReference type="InterPro" id="IPR025110">
    <property type="entry name" value="AMP-bd_C"/>
</dbReference>
<dbReference type="STRING" id="655827.E9EF15"/>